<dbReference type="Gene3D" id="1.20.1250.20">
    <property type="entry name" value="MFS general substrate transporter like domains"/>
    <property type="match status" value="1"/>
</dbReference>
<evidence type="ECO:0000256" key="2">
    <source>
        <dbReference type="ARBA" id="ARBA00022692"/>
    </source>
</evidence>
<dbReference type="GeneID" id="111251661"/>
<dbReference type="AlphaFoldDB" id="A0A7M7KDK4"/>
<feature type="region of interest" description="Disordered" evidence="5">
    <location>
        <begin position="496"/>
        <end position="520"/>
    </location>
</feature>
<dbReference type="PROSITE" id="PS50850">
    <property type="entry name" value="MFS"/>
    <property type="match status" value="1"/>
</dbReference>
<dbReference type="GO" id="GO:0022857">
    <property type="term" value="F:transmembrane transporter activity"/>
    <property type="evidence" value="ECO:0007669"/>
    <property type="project" value="InterPro"/>
</dbReference>
<dbReference type="InParanoid" id="A0A7M7KDK4"/>
<keyword evidence="4 6" id="KW-0472">Membrane</keyword>
<comment type="subcellular location">
    <subcellularLocation>
        <location evidence="1">Membrane</location>
        <topology evidence="1">Multi-pass membrane protein</topology>
    </subcellularLocation>
</comment>
<evidence type="ECO:0000259" key="7">
    <source>
        <dbReference type="PROSITE" id="PS50850"/>
    </source>
</evidence>
<feature type="transmembrane region" description="Helical" evidence="6">
    <location>
        <begin position="223"/>
        <end position="242"/>
    </location>
</feature>
<dbReference type="SUPFAM" id="SSF103473">
    <property type="entry name" value="MFS general substrate transporter"/>
    <property type="match status" value="1"/>
</dbReference>
<dbReference type="KEGG" id="vde:111251661"/>
<dbReference type="Proteomes" id="UP000594260">
    <property type="component" value="Unplaced"/>
</dbReference>
<dbReference type="InterPro" id="IPR011701">
    <property type="entry name" value="MFS"/>
</dbReference>
<evidence type="ECO:0000256" key="5">
    <source>
        <dbReference type="SAM" id="MobiDB-lite"/>
    </source>
</evidence>
<keyword evidence="2 6" id="KW-0812">Transmembrane</keyword>
<feature type="transmembrane region" description="Helical" evidence="6">
    <location>
        <begin position="12"/>
        <end position="31"/>
    </location>
</feature>
<evidence type="ECO:0000256" key="4">
    <source>
        <dbReference type="ARBA" id="ARBA00023136"/>
    </source>
</evidence>
<dbReference type="Pfam" id="PF07690">
    <property type="entry name" value="MFS_1"/>
    <property type="match status" value="1"/>
</dbReference>
<dbReference type="RefSeq" id="XP_022664169.1">
    <property type="nucleotide sequence ID" value="XM_022808434.1"/>
</dbReference>
<evidence type="ECO:0000256" key="1">
    <source>
        <dbReference type="ARBA" id="ARBA00004141"/>
    </source>
</evidence>
<organism evidence="8 9">
    <name type="scientific">Varroa destructor</name>
    <name type="common">Honeybee mite</name>
    <dbReference type="NCBI Taxonomy" id="109461"/>
    <lineage>
        <taxon>Eukaryota</taxon>
        <taxon>Metazoa</taxon>
        <taxon>Ecdysozoa</taxon>
        <taxon>Arthropoda</taxon>
        <taxon>Chelicerata</taxon>
        <taxon>Arachnida</taxon>
        <taxon>Acari</taxon>
        <taxon>Parasitiformes</taxon>
        <taxon>Mesostigmata</taxon>
        <taxon>Gamasina</taxon>
        <taxon>Dermanyssoidea</taxon>
        <taxon>Varroidae</taxon>
        <taxon>Varroa</taxon>
    </lineage>
</organism>
<feature type="transmembrane region" description="Helical" evidence="6">
    <location>
        <begin position="311"/>
        <end position="332"/>
    </location>
</feature>
<accession>A0A7M7KDK4</accession>
<dbReference type="GO" id="GO:0016020">
    <property type="term" value="C:membrane"/>
    <property type="evidence" value="ECO:0007669"/>
    <property type="project" value="UniProtKB-SubCell"/>
</dbReference>
<feature type="domain" description="Major facilitator superfamily (MFS) profile" evidence="7">
    <location>
        <begin position="52"/>
        <end position="476"/>
    </location>
</feature>
<feature type="transmembrane region" description="Helical" evidence="6">
    <location>
        <begin position="113"/>
        <end position="130"/>
    </location>
</feature>
<evidence type="ECO:0000313" key="8">
    <source>
        <dbReference type="EnsemblMetazoa" id="XP_022664169"/>
    </source>
</evidence>
<proteinExistence type="predicted"/>
<dbReference type="EnsemblMetazoa" id="XM_022808434">
    <property type="protein sequence ID" value="XP_022664169"/>
    <property type="gene ID" value="LOC111251661"/>
</dbReference>
<feature type="transmembrane region" description="Helical" evidence="6">
    <location>
        <begin position="367"/>
        <end position="390"/>
    </location>
</feature>
<evidence type="ECO:0000313" key="9">
    <source>
        <dbReference type="Proteomes" id="UP000594260"/>
    </source>
</evidence>
<dbReference type="InterPro" id="IPR020846">
    <property type="entry name" value="MFS_dom"/>
</dbReference>
<feature type="transmembrane region" description="Helical" evidence="6">
    <location>
        <begin position="137"/>
        <end position="155"/>
    </location>
</feature>
<reference evidence="8" key="1">
    <citation type="submission" date="2021-01" db="UniProtKB">
        <authorList>
            <consortium name="EnsemblMetazoa"/>
        </authorList>
    </citation>
    <scope>IDENTIFICATION</scope>
</reference>
<feature type="transmembrane region" description="Helical" evidence="6">
    <location>
        <begin position="338"/>
        <end position="360"/>
    </location>
</feature>
<dbReference type="PANTHER" id="PTHR24064">
    <property type="entry name" value="SOLUTE CARRIER FAMILY 22 MEMBER"/>
    <property type="match status" value="1"/>
</dbReference>
<feature type="transmembrane region" description="Helical" evidence="6">
    <location>
        <begin position="194"/>
        <end position="217"/>
    </location>
</feature>
<name>A0A7M7KDK4_VARDE</name>
<feature type="transmembrane region" description="Helical" evidence="6">
    <location>
        <begin position="161"/>
        <end position="182"/>
    </location>
</feature>
<keyword evidence="3 6" id="KW-1133">Transmembrane helix</keyword>
<evidence type="ECO:0000256" key="6">
    <source>
        <dbReference type="SAM" id="Phobius"/>
    </source>
</evidence>
<keyword evidence="9" id="KW-1185">Reference proteome</keyword>
<dbReference type="OrthoDB" id="6412567at2759"/>
<sequence>MDDFLEKRGRWHWAVLALNAYAAVPHAWFVMAPSFMAPTKQNYTCFMMNSSNLSYSEAAAIESGLDNRCYLNVTGVVEKCTDWQFDTHEFKRTLQMDYHTVCDDDLMNSVHRSVLMAGLMVGNFVFSHLSDWFGRRLLIFVCVFFQVAFNLALIASPNFNWILALTFLAACGYGGMQNIPFAMTMESVGPSQRAFVTTCEEFGWIIGISIFPLFTYMLTDWRYLQISLVGPVLIILALCIWCDESPRWLVANGHIERARKLLLKIGQMNEIKDYVNKVEKILRGRSGKETVTSKASVVDLFREWSLGKMACSFYVQFAVSILLYYSLIFLIVDIGTNPHLNLFVSGLLELPLIPVCYITLKKLRRRVLYLFLYLPSLLASIGLACLPPGYTWIEMLLAMISKWASQVLFTLLVVHVAECFPTQVRALAVGSSLTMSRIGAIIAPFINRLDSRWRNVVCAVLVISGYLWSLVLPETSQENLPDTLVEVRLKLQDNTKTSTVSQPRAAMASTNENTGSLQTR</sequence>
<protein>
    <recommendedName>
        <fullName evidence="7">Major facilitator superfamily (MFS) profile domain-containing protein</fullName>
    </recommendedName>
</protein>
<evidence type="ECO:0000256" key="3">
    <source>
        <dbReference type="ARBA" id="ARBA00022989"/>
    </source>
</evidence>
<dbReference type="InterPro" id="IPR036259">
    <property type="entry name" value="MFS_trans_sf"/>
</dbReference>